<feature type="compositionally biased region" description="Basic and acidic residues" evidence="5">
    <location>
        <begin position="9"/>
        <end position="20"/>
    </location>
</feature>
<evidence type="ECO:0000256" key="4">
    <source>
        <dbReference type="ARBA" id="ARBA00023136"/>
    </source>
</evidence>
<dbReference type="InterPro" id="IPR036259">
    <property type="entry name" value="MFS_trans_sf"/>
</dbReference>
<feature type="transmembrane region" description="Helical" evidence="6">
    <location>
        <begin position="399"/>
        <end position="420"/>
    </location>
</feature>
<evidence type="ECO:0000313" key="9">
    <source>
        <dbReference type="Proteomes" id="UP000799764"/>
    </source>
</evidence>
<feature type="transmembrane region" description="Helical" evidence="6">
    <location>
        <begin position="132"/>
        <end position="157"/>
    </location>
</feature>
<evidence type="ECO:0000256" key="2">
    <source>
        <dbReference type="ARBA" id="ARBA00022692"/>
    </source>
</evidence>
<evidence type="ECO:0000259" key="7">
    <source>
        <dbReference type="PROSITE" id="PS50850"/>
    </source>
</evidence>
<dbReference type="GO" id="GO:0022857">
    <property type="term" value="F:transmembrane transporter activity"/>
    <property type="evidence" value="ECO:0007669"/>
    <property type="project" value="InterPro"/>
</dbReference>
<feature type="transmembrane region" description="Helical" evidence="6">
    <location>
        <begin position="195"/>
        <end position="215"/>
    </location>
</feature>
<feature type="transmembrane region" description="Helical" evidence="6">
    <location>
        <begin position="34"/>
        <end position="55"/>
    </location>
</feature>
<evidence type="ECO:0000313" key="8">
    <source>
        <dbReference type="EMBL" id="KAF2444304.1"/>
    </source>
</evidence>
<dbReference type="OrthoDB" id="10021397at2759"/>
<dbReference type="PROSITE" id="PS50850">
    <property type="entry name" value="MFS"/>
    <property type="match status" value="1"/>
</dbReference>
<evidence type="ECO:0000256" key="3">
    <source>
        <dbReference type="ARBA" id="ARBA00022989"/>
    </source>
</evidence>
<keyword evidence="2 6" id="KW-0812">Transmembrane</keyword>
<dbReference type="AlphaFoldDB" id="A0A9P4UAA5"/>
<dbReference type="Gene3D" id="1.20.1250.20">
    <property type="entry name" value="MFS general substrate transporter like domains"/>
    <property type="match status" value="1"/>
</dbReference>
<comment type="caution">
    <text evidence="8">The sequence shown here is derived from an EMBL/GenBank/DDBJ whole genome shotgun (WGS) entry which is preliminary data.</text>
</comment>
<reference evidence="8" key="1">
    <citation type="journal article" date="2020" name="Stud. Mycol.">
        <title>101 Dothideomycetes genomes: a test case for predicting lifestyles and emergence of pathogens.</title>
        <authorList>
            <person name="Haridas S."/>
            <person name="Albert R."/>
            <person name="Binder M."/>
            <person name="Bloem J."/>
            <person name="Labutti K."/>
            <person name="Salamov A."/>
            <person name="Andreopoulos B."/>
            <person name="Baker S."/>
            <person name="Barry K."/>
            <person name="Bills G."/>
            <person name="Bluhm B."/>
            <person name="Cannon C."/>
            <person name="Castanera R."/>
            <person name="Culley D."/>
            <person name="Daum C."/>
            <person name="Ezra D."/>
            <person name="Gonzalez J."/>
            <person name="Henrissat B."/>
            <person name="Kuo A."/>
            <person name="Liang C."/>
            <person name="Lipzen A."/>
            <person name="Lutzoni F."/>
            <person name="Magnuson J."/>
            <person name="Mondo S."/>
            <person name="Nolan M."/>
            <person name="Ohm R."/>
            <person name="Pangilinan J."/>
            <person name="Park H.-J."/>
            <person name="Ramirez L."/>
            <person name="Alfaro M."/>
            <person name="Sun H."/>
            <person name="Tritt A."/>
            <person name="Yoshinaga Y."/>
            <person name="Zwiers L.-H."/>
            <person name="Turgeon B."/>
            <person name="Goodwin S."/>
            <person name="Spatafora J."/>
            <person name="Crous P."/>
            <person name="Grigoriev I."/>
        </authorList>
    </citation>
    <scope>NUCLEOTIDE SEQUENCE</scope>
    <source>
        <strain evidence="8">CBS 690.94</strain>
    </source>
</reference>
<proteinExistence type="predicted"/>
<sequence length="539" mass="57405">MAATIHELSSTKELNERADDAPSESAGEPDIVQISPFSFISLMVGISLAVFLIALDRTIIANAIPLITNEFNSPDDAGWYGSAYLLTACAFQPIFGRVFAHFDVRWSFLAALLIFELGSLICGVAPNSDVLIVGRALAGIGCAGVFAGCLVIIAITTSLSVRPVYMGVIGSVSGIGNVCGPLIGGAFTSHATWRWCFYINLPVGGVTCILLLLFFHPSKTNRGQEGFVTRVLRLDLIGNFILTVTVVMLLLALQWAGIEYGWGSSRIIGLLAASGVGFVIFGLWQHRKGAEALTPLYIMANRGVAAGIGVMFFLSGAFLVHSYYLPYWFQAVRGRTPVQSGVDVTPYVATTFVFSMVAGLAVRKTGYFTPLSILGCAIGCVGCGLLTTLHVDTGTARWAGYQVLTSMGMGMTMQQPIIAVQATIDPALVSIGSAIVLFAQGLSGAIFVSVANNILRNQLAHNLVALNIPNANEILAAGATDVRELVPLAYRAPLLEAYNDALMKVFIMAIPLCGIALLFALGLPWVSLKKKQAQREGRE</sequence>
<feature type="transmembrane region" description="Helical" evidence="6">
    <location>
        <begin position="106"/>
        <end position="126"/>
    </location>
</feature>
<accession>A0A9P4UAA5</accession>
<feature type="transmembrane region" description="Helical" evidence="6">
    <location>
        <begin position="367"/>
        <end position="387"/>
    </location>
</feature>
<evidence type="ECO:0000256" key="6">
    <source>
        <dbReference type="SAM" id="Phobius"/>
    </source>
</evidence>
<feature type="transmembrane region" description="Helical" evidence="6">
    <location>
        <begin position="164"/>
        <end position="183"/>
    </location>
</feature>
<keyword evidence="3 6" id="KW-1133">Transmembrane helix</keyword>
<dbReference type="PANTHER" id="PTHR23501">
    <property type="entry name" value="MAJOR FACILITATOR SUPERFAMILY"/>
    <property type="match status" value="1"/>
</dbReference>
<gene>
    <name evidence="8" type="ORF">P171DRAFT_30526</name>
</gene>
<dbReference type="InterPro" id="IPR020846">
    <property type="entry name" value="MFS_dom"/>
</dbReference>
<dbReference type="CDD" id="cd17502">
    <property type="entry name" value="MFS_Azr1_MDR_like"/>
    <property type="match status" value="1"/>
</dbReference>
<keyword evidence="4 6" id="KW-0472">Membrane</keyword>
<name>A0A9P4UAA5_9PLEO</name>
<comment type="subcellular location">
    <subcellularLocation>
        <location evidence="1">Membrane</location>
        <topology evidence="1">Multi-pass membrane protein</topology>
    </subcellularLocation>
</comment>
<feature type="transmembrane region" description="Helical" evidence="6">
    <location>
        <begin position="427"/>
        <end position="451"/>
    </location>
</feature>
<dbReference type="PANTHER" id="PTHR23501:SF49">
    <property type="entry name" value="MAJOR FACILITATOR SUPERFAMILY (MFS) PROFILE DOMAIN-CONTAINING PROTEIN"/>
    <property type="match status" value="1"/>
</dbReference>
<organism evidence="8 9">
    <name type="scientific">Karstenula rhodostoma CBS 690.94</name>
    <dbReference type="NCBI Taxonomy" id="1392251"/>
    <lineage>
        <taxon>Eukaryota</taxon>
        <taxon>Fungi</taxon>
        <taxon>Dikarya</taxon>
        <taxon>Ascomycota</taxon>
        <taxon>Pezizomycotina</taxon>
        <taxon>Dothideomycetes</taxon>
        <taxon>Pleosporomycetidae</taxon>
        <taxon>Pleosporales</taxon>
        <taxon>Massarineae</taxon>
        <taxon>Didymosphaeriaceae</taxon>
        <taxon>Karstenula</taxon>
    </lineage>
</organism>
<dbReference type="FunFam" id="1.20.1250.20:FF:000196">
    <property type="entry name" value="MFS toxin efflux pump (AflT)"/>
    <property type="match status" value="1"/>
</dbReference>
<dbReference type="PRINTS" id="PR01036">
    <property type="entry name" value="TCRTETB"/>
</dbReference>
<feature type="transmembrane region" description="Helical" evidence="6">
    <location>
        <begin position="267"/>
        <end position="284"/>
    </location>
</feature>
<dbReference type="Proteomes" id="UP000799764">
    <property type="component" value="Unassembled WGS sequence"/>
</dbReference>
<dbReference type="EMBL" id="MU001501">
    <property type="protein sequence ID" value="KAF2444304.1"/>
    <property type="molecule type" value="Genomic_DNA"/>
</dbReference>
<dbReference type="Pfam" id="PF07690">
    <property type="entry name" value="MFS_1"/>
    <property type="match status" value="1"/>
</dbReference>
<protein>
    <submittedName>
        <fullName evidence="8">MFS general substrate transporter</fullName>
    </submittedName>
</protein>
<feature type="transmembrane region" description="Helical" evidence="6">
    <location>
        <begin position="236"/>
        <end position="255"/>
    </location>
</feature>
<dbReference type="InterPro" id="IPR011701">
    <property type="entry name" value="MFS"/>
</dbReference>
<feature type="transmembrane region" description="Helical" evidence="6">
    <location>
        <begin position="505"/>
        <end position="528"/>
    </location>
</feature>
<dbReference type="SUPFAM" id="SSF103473">
    <property type="entry name" value="MFS general substrate transporter"/>
    <property type="match status" value="1"/>
</dbReference>
<feature type="transmembrane region" description="Helical" evidence="6">
    <location>
        <begin position="344"/>
        <end position="362"/>
    </location>
</feature>
<feature type="transmembrane region" description="Helical" evidence="6">
    <location>
        <begin position="304"/>
        <end position="324"/>
    </location>
</feature>
<feature type="region of interest" description="Disordered" evidence="5">
    <location>
        <begin position="1"/>
        <end position="29"/>
    </location>
</feature>
<feature type="domain" description="Major facilitator superfamily (MFS) profile" evidence="7">
    <location>
        <begin position="42"/>
        <end position="528"/>
    </location>
</feature>
<evidence type="ECO:0000256" key="1">
    <source>
        <dbReference type="ARBA" id="ARBA00004141"/>
    </source>
</evidence>
<dbReference type="GO" id="GO:0005886">
    <property type="term" value="C:plasma membrane"/>
    <property type="evidence" value="ECO:0007669"/>
    <property type="project" value="TreeGrafter"/>
</dbReference>
<dbReference type="FunFam" id="1.20.1720.10:FF:000012">
    <property type="entry name" value="MFS toxin efflux pump (AflT)"/>
    <property type="match status" value="1"/>
</dbReference>
<evidence type="ECO:0000256" key="5">
    <source>
        <dbReference type="SAM" id="MobiDB-lite"/>
    </source>
</evidence>
<keyword evidence="9" id="KW-1185">Reference proteome</keyword>